<evidence type="ECO:0000313" key="2">
    <source>
        <dbReference type="Proteomes" id="UP000054166"/>
    </source>
</evidence>
<dbReference type="Proteomes" id="UP000054166">
    <property type="component" value="Unassembled WGS sequence"/>
</dbReference>
<dbReference type="InterPro" id="IPR032675">
    <property type="entry name" value="LRR_dom_sf"/>
</dbReference>
<sequence length="426" mass="47801">MGQWYRSDGQLSLYLCRYWRETAHIETAISMGRYPITSAASQSYPLDITIRLHELDIPHSAADRMKAQLYQQHEYEEIESSGFTILIGPKPREAGRSRPAELDIIISEVSRWHTFAYESDHPIDVMKITKRLADLSAPILKSFNFVGSPEGHETELQKVFEGGAPILSHICIGGIEPIACLPPLSSLTFLHLEDPFDRIGGNEFMDIIRASPALVSLHLSGQVINLGDLYQLALQREHVDIATLRHFSFFANPELKYGIESVLNTIRCPALESLTISNFDGWYAVDDISSPQTLPLPLFPFLRSLELCRCFGSDFGNAFDLTHLPALNTISLTGCDDSMSLLHVMLLTQEKDDSDDVWAALRLIRLDYLEASAFDGLSELIVYRQTCGKPIEAVSLGSASMKKYPEKVEWMKQHVAVRPWEGSSLL</sequence>
<dbReference type="Gene3D" id="3.80.10.10">
    <property type="entry name" value="Ribonuclease Inhibitor"/>
    <property type="match status" value="1"/>
</dbReference>
<evidence type="ECO:0008006" key="3">
    <source>
        <dbReference type="Google" id="ProtNLM"/>
    </source>
</evidence>
<reference evidence="1 2" key="1">
    <citation type="submission" date="2014-04" db="EMBL/GenBank/DDBJ databases">
        <authorList>
            <consortium name="DOE Joint Genome Institute"/>
            <person name="Kuo A."/>
            <person name="Tarkka M."/>
            <person name="Buscot F."/>
            <person name="Kohler A."/>
            <person name="Nagy L.G."/>
            <person name="Floudas D."/>
            <person name="Copeland A."/>
            <person name="Barry K.W."/>
            <person name="Cichocki N."/>
            <person name="Veneault-Fourrey C."/>
            <person name="LaButti K."/>
            <person name="Lindquist E.A."/>
            <person name="Lipzen A."/>
            <person name="Lundell T."/>
            <person name="Morin E."/>
            <person name="Murat C."/>
            <person name="Sun H."/>
            <person name="Tunlid A."/>
            <person name="Henrissat B."/>
            <person name="Grigoriev I.V."/>
            <person name="Hibbett D.S."/>
            <person name="Martin F."/>
            <person name="Nordberg H.P."/>
            <person name="Cantor M.N."/>
            <person name="Hua S.X."/>
        </authorList>
    </citation>
    <scope>NUCLEOTIDE SEQUENCE [LARGE SCALE GENOMIC DNA]</scope>
    <source>
        <strain evidence="1 2">F 1598</strain>
    </source>
</reference>
<keyword evidence="2" id="KW-1185">Reference proteome</keyword>
<accession>A0A0C3BS65</accession>
<protein>
    <recommendedName>
        <fullName evidence="3">F-box domain-containing protein</fullName>
    </recommendedName>
</protein>
<dbReference type="HOGENOM" id="CLU_020999_3_1_1"/>
<name>A0A0C3BS65_PILCF</name>
<reference evidence="2" key="2">
    <citation type="submission" date="2015-01" db="EMBL/GenBank/DDBJ databases">
        <title>Evolutionary Origins and Diversification of the Mycorrhizal Mutualists.</title>
        <authorList>
            <consortium name="DOE Joint Genome Institute"/>
            <consortium name="Mycorrhizal Genomics Consortium"/>
            <person name="Kohler A."/>
            <person name="Kuo A."/>
            <person name="Nagy L.G."/>
            <person name="Floudas D."/>
            <person name="Copeland A."/>
            <person name="Barry K.W."/>
            <person name="Cichocki N."/>
            <person name="Veneault-Fourrey C."/>
            <person name="LaButti K."/>
            <person name="Lindquist E.A."/>
            <person name="Lipzen A."/>
            <person name="Lundell T."/>
            <person name="Morin E."/>
            <person name="Murat C."/>
            <person name="Riley R."/>
            <person name="Ohm R."/>
            <person name="Sun H."/>
            <person name="Tunlid A."/>
            <person name="Henrissat B."/>
            <person name="Grigoriev I.V."/>
            <person name="Hibbett D.S."/>
            <person name="Martin F."/>
        </authorList>
    </citation>
    <scope>NUCLEOTIDE SEQUENCE [LARGE SCALE GENOMIC DNA]</scope>
    <source>
        <strain evidence="2">F 1598</strain>
    </source>
</reference>
<dbReference type="SUPFAM" id="SSF52047">
    <property type="entry name" value="RNI-like"/>
    <property type="match status" value="1"/>
</dbReference>
<evidence type="ECO:0000313" key="1">
    <source>
        <dbReference type="EMBL" id="KIM80142.1"/>
    </source>
</evidence>
<proteinExistence type="predicted"/>
<dbReference type="EMBL" id="KN833005">
    <property type="protein sequence ID" value="KIM80142.1"/>
    <property type="molecule type" value="Genomic_DNA"/>
</dbReference>
<gene>
    <name evidence="1" type="ORF">PILCRDRAFT_9710</name>
</gene>
<organism evidence="1 2">
    <name type="scientific">Piloderma croceum (strain F 1598)</name>
    <dbReference type="NCBI Taxonomy" id="765440"/>
    <lineage>
        <taxon>Eukaryota</taxon>
        <taxon>Fungi</taxon>
        <taxon>Dikarya</taxon>
        <taxon>Basidiomycota</taxon>
        <taxon>Agaricomycotina</taxon>
        <taxon>Agaricomycetes</taxon>
        <taxon>Agaricomycetidae</taxon>
        <taxon>Atheliales</taxon>
        <taxon>Atheliaceae</taxon>
        <taxon>Piloderma</taxon>
    </lineage>
</organism>
<dbReference type="AlphaFoldDB" id="A0A0C3BS65"/>
<dbReference type="InParanoid" id="A0A0C3BS65"/>